<dbReference type="InterPro" id="IPR036034">
    <property type="entry name" value="PDZ_sf"/>
</dbReference>
<dbReference type="InParanoid" id="A0A1M6SQ60"/>
<dbReference type="OrthoDB" id="5555605at2"/>
<keyword evidence="1" id="KW-1133">Transmembrane helix</keyword>
<feature type="domain" description="PDZ" evidence="2">
    <location>
        <begin position="221"/>
        <end position="250"/>
    </location>
</feature>
<dbReference type="InterPro" id="IPR038637">
    <property type="entry name" value="NPCBM_sf"/>
</dbReference>
<feature type="transmembrane region" description="Helical" evidence="1">
    <location>
        <begin position="65"/>
        <end position="84"/>
    </location>
</feature>
<dbReference type="InterPro" id="IPR001478">
    <property type="entry name" value="PDZ"/>
</dbReference>
<reference evidence="3 4" key="1">
    <citation type="submission" date="2016-11" db="EMBL/GenBank/DDBJ databases">
        <authorList>
            <person name="Jaros S."/>
            <person name="Januszkiewicz K."/>
            <person name="Wedrychowicz H."/>
        </authorList>
    </citation>
    <scope>NUCLEOTIDE SEQUENCE [LARGE SCALE GENOMIC DNA]</scope>
    <source>
        <strain evidence="3 4">DSM 18772</strain>
    </source>
</reference>
<dbReference type="InterPro" id="IPR046255">
    <property type="entry name" value="DUF6288"/>
</dbReference>
<dbReference type="Gene3D" id="2.60.120.1060">
    <property type="entry name" value="NPCBM/NEW2 domain"/>
    <property type="match status" value="1"/>
</dbReference>
<evidence type="ECO:0000313" key="3">
    <source>
        <dbReference type="EMBL" id="SHK46825.1"/>
    </source>
</evidence>
<dbReference type="Proteomes" id="UP000184510">
    <property type="component" value="Unassembled WGS sequence"/>
</dbReference>
<dbReference type="InterPro" id="IPR008930">
    <property type="entry name" value="Terpenoid_cyclase/PrenylTrfase"/>
</dbReference>
<sequence length="1369" mass="150520">MSDTQTISCACPNCGKVFQLDASMLGRKGRCDSCQTKFLIEESPHPQVQAPAPVPQLASGKSSGGLGLTVVALLIAGGAGYYFMNRDALAPSESSSGPAKTVEAVPADLVEGSSAEKVVDMKGQTGPALPPLEKSFPVVKSFKDLDIRQYLNTYPNVHMGWMPSKPEQADEARGWGHHLGPLGVRVRPYVPQHQNRPAFAANVPDCLRGQDGRLALTAAEVVTIAPGSPAEGQLQEGDLIIGIEGEMLKSGSKYRPDWEFMHKDARELQLMLGEKLDQAQGRGDVRLTVMRYPNEVETVFSEEMKQADGKRELAATPVSEGDEIHLIVDKKDRNDYDHFSWLSPSLSGPSGTLDLADEAKVQPASATTGWGKVTRGADLTGKAIAEPCLSVHGDSKLVFKVPTGYDSFRTGMQATHGRGDLKAEVKIVKARQSLPVVRTQLWQGAGGNQSVGAQNFSVEIQGEGLLTLESSQFDNNIHGDGTRWCDLVIEGDYGKKSLLEMPWETISSGYGRPSVELEKPFTFQDKSYQQVLDLHAQGEVSWLLPAGTKRVSGVFIPASYGKVQPKVHLTNDALPLTGIHQQKVVELRFPIGKAGSYSATYPRDCKKTKITAARHVEWLAAQQSENGTWPRLAGYTTEGWDTSWCGLALMSSGDAKYDEQVKKAAYWVAYAGAPSEWTAERAMRLIFLSEYYLRTKDEKILAGVQAAYYQLIDVCKNDYMAGHKVNGFGYGIAGQHYGTGHLALGVALAARTPITVDQELVGNILRHAGEVCVNGTYAYGRGRRMLRDDSRRHGGGNAMVGPGILGVQIGGGHRTAVKEAVERWEASIGDGDNSHATSSLAYIFASLAMAAADEEVFLKHMQNFRYKMTIDDNWEGGFLKSAFPLDFQGGEGVTSQWIRSAGSILVLNALKHNLAITGKKELMAKEKLDSVAVSEWGGQVHSYYLRNWCLANELLGRKAPSKLAKGIERLAKLERDITLVPETKELVTQLAPELIRSIAADKSLDAMQRAYAIELLCGLNFQVSTELKGDKQVVDLNVYLPLQQLNWLEKDKESFFAASPFHLTADVIIQSDNLSKPLEFKVSSLDGFNFDMGSRKFSASTGLKNASKKEFDGAAWIRFTVGDTQITYKRPMTFNTLLVTKNEVNYRRMNLKLKTGPRAYFQSQPLVISGIAFDCMYPIETTPPVTSPIGQLVNVHEGDEVLVNVGSDNMICGTVYSLSYDKPSQVTHVPAATRTMVRGQVAGDMAAWVDHDESSATIKMEDGKAVLEYDFGKPVAINGLDVKDARAFIRVWYHDESQWVPLVWDNYSTNTNHHPVFPETKAQRWRLEFQGRDLKLKTLRFYHNPHTLMPRQPLAQSKGAKYLPPIQPE</sequence>
<evidence type="ECO:0000259" key="2">
    <source>
        <dbReference type="PROSITE" id="PS50106"/>
    </source>
</evidence>
<dbReference type="EMBL" id="FQYR01000010">
    <property type="protein sequence ID" value="SHK46825.1"/>
    <property type="molecule type" value="Genomic_DNA"/>
</dbReference>
<name>A0A1M6SQ60_9BACT</name>
<dbReference type="Gene3D" id="2.30.42.10">
    <property type="match status" value="1"/>
</dbReference>
<dbReference type="SUPFAM" id="SSF50156">
    <property type="entry name" value="PDZ domain-like"/>
    <property type="match status" value="1"/>
</dbReference>
<protein>
    <submittedName>
        <fullName evidence="3">NPCBM/NEW2 domain-containing protein</fullName>
    </submittedName>
</protein>
<keyword evidence="1" id="KW-0472">Membrane</keyword>
<dbReference type="SUPFAM" id="SSF48239">
    <property type="entry name" value="Terpenoid cyclases/Protein prenyltransferases"/>
    <property type="match status" value="1"/>
</dbReference>
<accession>A0A1M6SQ60</accession>
<dbReference type="Pfam" id="PF19805">
    <property type="entry name" value="DUF6288"/>
    <property type="match status" value="1"/>
</dbReference>
<dbReference type="PROSITE" id="PS50106">
    <property type="entry name" value="PDZ"/>
    <property type="match status" value="1"/>
</dbReference>
<organism evidence="3 4">
    <name type="scientific">Rubritalea squalenifaciens DSM 18772</name>
    <dbReference type="NCBI Taxonomy" id="1123071"/>
    <lineage>
        <taxon>Bacteria</taxon>
        <taxon>Pseudomonadati</taxon>
        <taxon>Verrucomicrobiota</taxon>
        <taxon>Verrucomicrobiia</taxon>
        <taxon>Verrucomicrobiales</taxon>
        <taxon>Rubritaleaceae</taxon>
        <taxon>Rubritalea</taxon>
    </lineage>
</organism>
<keyword evidence="1" id="KW-0812">Transmembrane</keyword>
<dbReference type="Gene3D" id="1.50.10.20">
    <property type="match status" value="1"/>
</dbReference>
<dbReference type="RefSeq" id="WP_143185391.1">
    <property type="nucleotide sequence ID" value="NZ_FQYR01000010.1"/>
</dbReference>
<evidence type="ECO:0000313" key="4">
    <source>
        <dbReference type="Proteomes" id="UP000184510"/>
    </source>
</evidence>
<proteinExistence type="predicted"/>
<keyword evidence="4" id="KW-1185">Reference proteome</keyword>
<gene>
    <name evidence="3" type="ORF">SAMN02745181_3859</name>
</gene>
<evidence type="ECO:0000256" key="1">
    <source>
        <dbReference type="SAM" id="Phobius"/>
    </source>
</evidence>
<dbReference type="STRING" id="1123071.SAMN02745181_3859"/>